<feature type="region of interest" description="Disordered" evidence="7">
    <location>
        <begin position="306"/>
        <end position="326"/>
    </location>
</feature>
<dbReference type="InterPro" id="IPR008966">
    <property type="entry name" value="Adhesion_dom_sf"/>
</dbReference>
<evidence type="ECO:0000256" key="2">
    <source>
        <dbReference type="ARBA" id="ARBA00007257"/>
    </source>
</evidence>
<evidence type="ECO:0000259" key="10">
    <source>
        <dbReference type="Pfam" id="PF17802"/>
    </source>
</evidence>
<dbReference type="Proteomes" id="UP000237433">
    <property type="component" value="Unassembled WGS sequence"/>
</dbReference>
<evidence type="ECO:0000256" key="5">
    <source>
        <dbReference type="ARBA" id="ARBA00022729"/>
    </source>
</evidence>
<feature type="transmembrane region" description="Helical" evidence="8">
    <location>
        <begin position="612"/>
        <end position="633"/>
    </location>
</feature>
<dbReference type="RefSeq" id="WP_052916112.1">
    <property type="nucleotide sequence ID" value="NZ_CAXVTB010000010.1"/>
</dbReference>
<keyword evidence="8" id="KW-0472">Membrane</keyword>
<feature type="domain" description="Collagen binding" evidence="9">
    <location>
        <begin position="201"/>
        <end position="302"/>
    </location>
</feature>
<evidence type="ECO:0000256" key="8">
    <source>
        <dbReference type="SAM" id="Phobius"/>
    </source>
</evidence>
<name>A0ABD6VXV6_LACPA</name>
<accession>A0ABD6VXV6</accession>
<feature type="region of interest" description="Disordered" evidence="7">
    <location>
        <begin position="422"/>
        <end position="607"/>
    </location>
</feature>
<dbReference type="Gene3D" id="2.60.40.740">
    <property type="match status" value="1"/>
</dbReference>
<comment type="caution">
    <text evidence="12">The sequence shown here is derived from an EMBL/GenBank/DDBJ whole genome shotgun (WGS) entry which is preliminary data.</text>
</comment>
<comment type="similarity">
    <text evidence="2">Belongs to the serine-aspartate repeat-containing protein (SDr) family.</text>
</comment>
<evidence type="ECO:0000259" key="11">
    <source>
        <dbReference type="Pfam" id="PF17961"/>
    </source>
</evidence>
<feature type="domain" description="SpaA-like prealbumin fold" evidence="10">
    <location>
        <begin position="334"/>
        <end position="423"/>
    </location>
</feature>
<dbReference type="EMBL" id="LGIY01000026">
    <property type="protein sequence ID" value="POE40541.1"/>
    <property type="molecule type" value="Genomic_DNA"/>
</dbReference>
<dbReference type="InterPro" id="IPR013783">
    <property type="entry name" value="Ig-like_fold"/>
</dbReference>
<evidence type="ECO:0000313" key="13">
    <source>
        <dbReference type="Proteomes" id="UP000237433"/>
    </source>
</evidence>
<evidence type="ECO:0000256" key="6">
    <source>
        <dbReference type="ARBA" id="ARBA00023088"/>
    </source>
</evidence>
<dbReference type="InterPro" id="IPR011252">
    <property type="entry name" value="Fibrogen-bd_dom1"/>
</dbReference>
<dbReference type="InterPro" id="IPR041171">
    <property type="entry name" value="SDR_Ig"/>
</dbReference>
<keyword evidence="5" id="KW-0732">Signal</keyword>
<gene>
    <name evidence="12" type="ORF">ACX51_12880</name>
</gene>
<dbReference type="SUPFAM" id="SSF49401">
    <property type="entry name" value="Bacterial adhesins"/>
    <property type="match status" value="2"/>
</dbReference>
<evidence type="ECO:0000259" key="9">
    <source>
        <dbReference type="Pfam" id="PF05737"/>
    </source>
</evidence>
<sequence>MQKRRHSQKRASVLLLITLLLSVLVALIPPLISKPISVGAGQNIAVTGFGSQDATITDTTGKDFTHAPNLSMYSVYTLTYHWRIPDEVVVKAGDTATVSLPATVVSRADVDFAVVDPTTGATIGHFFSKAGSSTGILTFTDFFSHSTVGRQGELQFMVSGRYDDSGHQRPGWYIYKAGWVVNPPTGATPEEKAQYVDDLGRPKIFQWEITINPNMEHVDNVVLTDTLGPGQHFDTSRGLVVHTGTYDDNWFHATGTITPSYQVNVNQVKISLGTITTAIQIDLWTNPTSASFETTDSWTNSVVASGKQGGTGAPAHASGTITWRNGGSGTGQVGQVTLIKQDQKTHQQALAGAVFSLYRADGTLVHDDLTTDTKGKLTFTQLLVGQYYFVETKAPKGYKLNATHLPFTITLDKPQVTVKAYDENLTPPPVTPSTPSSESSSSMTPPSKPSSASSSKPSVPSSSVTPPSKPSTPSSSVTPPSKPSTPSSSVTPPSKPSTPSSSVTPPSKPSSPSSSVTPPSKPSTPSSSVTPPSKPSSPSSSVTPPSKPSSSSSEPSKPAASSTPSHQESSSSVSSSDVIPSSSSESDSSANVEVVTPSHNNTHHLPDTGERVLGWLAIAIGSLLSITGILLLIKDYQ</sequence>
<organism evidence="12 13">
    <name type="scientific">Lacticaseibacillus paracasei</name>
    <name type="common">Lactobacillus paracasei</name>
    <dbReference type="NCBI Taxonomy" id="1597"/>
    <lineage>
        <taxon>Bacteria</taxon>
        <taxon>Bacillati</taxon>
        <taxon>Bacillota</taxon>
        <taxon>Bacilli</taxon>
        <taxon>Lactobacillales</taxon>
        <taxon>Lactobacillaceae</taxon>
        <taxon>Lacticaseibacillus</taxon>
    </lineage>
</organism>
<keyword evidence="8" id="KW-0812">Transmembrane</keyword>
<dbReference type="InterPro" id="IPR008456">
    <property type="entry name" value="Collagen-bd_dom"/>
</dbReference>
<evidence type="ECO:0000256" key="3">
    <source>
        <dbReference type="ARBA" id="ARBA00022512"/>
    </source>
</evidence>
<keyword evidence="8" id="KW-1133">Transmembrane helix</keyword>
<dbReference type="SUPFAM" id="SSF49478">
    <property type="entry name" value="Cna protein B-type domain"/>
    <property type="match status" value="1"/>
</dbReference>
<dbReference type="AlphaFoldDB" id="A0ABD6VXV6"/>
<dbReference type="Gene3D" id="2.60.40.1280">
    <property type="match status" value="1"/>
</dbReference>
<dbReference type="Pfam" id="PF05737">
    <property type="entry name" value="Collagen_bind"/>
    <property type="match status" value="1"/>
</dbReference>
<keyword evidence="4" id="KW-0964">Secreted</keyword>
<dbReference type="PANTHER" id="PTHR36108">
    <property type="entry name" value="COLOSSIN-B-RELATED"/>
    <property type="match status" value="1"/>
</dbReference>
<protein>
    <submittedName>
        <fullName evidence="12">Membrane protein</fullName>
    </submittedName>
</protein>
<evidence type="ECO:0000313" key="12">
    <source>
        <dbReference type="EMBL" id="POE40541.1"/>
    </source>
</evidence>
<evidence type="ECO:0000256" key="7">
    <source>
        <dbReference type="SAM" id="MobiDB-lite"/>
    </source>
</evidence>
<evidence type="ECO:0000256" key="4">
    <source>
        <dbReference type="ARBA" id="ARBA00022525"/>
    </source>
</evidence>
<dbReference type="Gene3D" id="2.60.40.10">
    <property type="entry name" value="Immunoglobulins"/>
    <property type="match status" value="1"/>
</dbReference>
<evidence type="ECO:0000256" key="1">
    <source>
        <dbReference type="ARBA" id="ARBA00004168"/>
    </source>
</evidence>
<dbReference type="Pfam" id="PF17802">
    <property type="entry name" value="SpaA"/>
    <property type="match status" value="1"/>
</dbReference>
<proteinExistence type="inferred from homology"/>
<feature type="compositionally biased region" description="Low complexity" evidence="7">
    <location>
        <begin position="433"/>
        <end position="589"/>
    </location>
</feature>
<comment type="subcellular location">
    <subcellularLocation>
        <location evidence="1">Secreted</location>
        <location evidence="1">Cell wall</location>
        <topology evidence="1">Peptidoglycan-anchor</topology>
    </subcellularLocation>
</comment>
<feature type="domain" description="SDR-like Ig" evidence="11">
    <location>
        <begin position="77"/>
        <end position="147"/>
    </location>
</feature>
<keyword evidence="3" id="KW-0134">Cell wall</keyword>
<dbReference type="InterPro" id="IPR041033">
    <property type="entry name" value="SpaA_PFL_dom_1"/>
</dbReference>
<dbReference type="PANTHER" id="PTHR36108:SF13">
    <property type="entry name" value="COLOSSIN-B-RELATED"/>
    <property type="match status" value="1"/>
</dbReference>
<keyword evidence="6" id="KW-0572">Peptidoglycan-anchor</keyword>
<dbReference type="Pfam" id="PF17961">
    <property type="entry name" value="Big_8"/>
    <property type="match status" value="1"/>
</dbReference>
<reference evidence="12 13" key="1">
    <citation type="journal article" date="2015" name="J. Am. Soc. Brew. Chem.">
        <title>Dissolved carbon dioxide selects for lactic acid bacteria able to grow in and spoil packaged beer.</title>
        <authorList>
            <person name="Bergsveinson J."/>
            <person name="Redekop A."/>
            <person name="Zoerb S."/>
            <person name="Ziola B."/>
        </authorList>
    </citation>
    <scope>NUCLEOTIDE SEQUENCE [LARGE SCALE GENOMIC DNA]</scope>
    <source>
        <strain evidence="12 13">CCC B1205</strain>
    </source>
</reference>